<dbReference type="InterPro" id="IPR013078">
    <property type="entry name" value="His_Pase_superF_clade-1"/>
</dbReference>
<dbReference type="OrthoDB" id="1680942at2"/>
<organism evidence="1 2">
    <name type="scientific">Roseimicrobium gellanilyticum</name>
    <dbReference type="NCBI Taxonomy" id="748857"/>
    <lineage>
        <taxon>Bacteria</taxon>
        <taxon>Pseudomonadati</taxon>
        <taxon>Verrucomicrobiota</taxon>
        <taxon>Verrucomicrobiia</taxon>
        <taxon>Verrucomicrobiales</taxon>
        <taxon>Verrucomicrobiaceae</taxon>
        <taxon>Roseimicrobium</taxon>
    </lineage>
</organism>
<dbReference type="AlphaFoldDB" id="A0A366HP30"/>
<proteinExistence type="predicted"/>
<protein>
    <submittedName>
        <fullName evidence="1">Broad specificity phosphatase PhoE</fullName>
    </submittedName>
</protein>
<sequence length="183" mass="20930">MSPVRIGLIRHFEVKHPFPTGWMTWNDLAAWREVYERTEVTPNPIDLGGIAWSRCISSDLPRAYTTAKAAFTGDILQLSELREPQLDAFRTGNLKLPYPLWKWVLRLAWMTSHSSQRNAKLSFMAKVKQVTETVLTHVQEDTLIVSHAGVMMFLRKELVKLGFAGPGFKIAENGKLYVFERRG</sequence>
<name>A0A366HP30_9BACT</name>
<comment type="caution">
    <text evidence="1">The sequence shown here is derived from an EMBL/GenBank/DDBJ whole genome shotgun (WGS) entry which is preliminary data.</text>
</comment>
<dbReference type="Proteomes" id="UP000253426">
    <property type="component" value="Unassembled WGS sequence"/>
</dbReference>
<evidence type="ECO:0000313" key="2">
    <source>
        <dbReference type="Proteomes" id="UP000253426"/>
    </source>
</evidence>
<dbReference type="RefSeq" id="WP_113958263.1">
    <property type="nucleotide sequence ID" value="NZ_QNRR01000003.1"/>
</dbReference>
<gene>
    <name evidence="1" type="ORF">DES53_103118</name>
</gene>
<accession>A0A366HP30</accession>
<keyword evidence="2" id="KW-1185">Reference proteome</keyword>
<evidence type="ECO:0000313" key="1">
    <source>
        <dbReference type="EMBL" id="RBP45121.1"/>
    </source>
</evidence>
<dbReference type="SUPFAM" id="SSF53254">
    <property type="entry name" value="Phosphoglycerate mutase-like"/>
    <property type="match status" value="1"/>
</dbReference>
<dbReference type="EMBL" id="QNRR01000003">
    <property type="protein sequence ID" value="RBP45121.1"/>
    <property type="molecule type" value="Genomic_DNA"/>
</dbReference>
<dbReference type="Pfam" id="PF00300">
    <property type="entry name" value="His_Phos_1"/>
    <property type="match status" value="1"/>
</dbReference>
<reference evidence="1 2" key="1">
    <citation type="submission" date="2018-06" db="EMBL/GenBank/DDBJ databases">
        <title>Genomic Encyclopedia of Type Strains, Phase IV (KMG-IV): sequencing the most valuable type-strain genomes for metagenomic binning, comparative biology and taxonomic classification.</title>
        <authorList>
            <person name="Goeker M."/>
        </authorList>
    </citation>
    <scope>NUCLEOTIDE SEQUENCE [LARGE SCALE GENOMIC DNA]</scope>
    <source>
        <strain evidence="1 2">DSM 25532</strain>
    </source>
</reference>
<dbReference type="Gene3D" id="3.40.50.1240">
    <property type="entry name" value="Phosphoglycerate mutase-like"/>
    <property type="match status" value="1"/>
</dbReference>
<dbReference type="InterPro" id="IPR029033">
    <property type="entry name" value="His_PPase_superfam"/>
</dbReference>